<dbReference type="Proteomes" id="UP000199051">
    <property type="component" value="Unassembled WGS sequence"/>
</dbReference>
<dbReference type="GO" id="GO:0051537">
    <property type="term" value="F:2 iron, 2 sulfur cluster binding"/>
    <property type="evidence" value="ECO:0007669"/>
    <property type="project" value="UniProtKB-KW"/>
</dbReference>
<keyword evidence="4" id="KW-0411">Iron-sulfur</keyword>
<dbReference type="Pfam" id="PF00355">
    <property type="entry name" value="Rieske"/>
    <property type="match status" value="1"/>
</dbReference>
<keyword evidence="2" id="KW-0479">Metal-binding</keyword>
<dbReference type="GO" id="GO:0004497">
    <property type="term" value="F:monooxygenase activity"/>
    <property type="evidence" value="ECO:0007669"/>
    <property type="project" value="UniProtKB-ARBA"/>
</dbReference>
<dbReference type="SUPFAM" id="SSF50022">
    <property type="entry name" value="ISP domain"/>
    <property type="match status" value="1"/>
</dbReference>
<gene>
    <name evidence="6" type="ORF">SAMN04487818_101543</name>
</gene>
<evidence type="ECO:0000313" key="7">
    <source>
        <dbReference type="Proteomes" id="UP000199051"/>
    </source>
</evidence>
<organism evidence="6 7">
    <name type="scientific">Actinokineospora terrae</name>
    <dbReference type="NCBI Taxonomy" id="155974"/>
    <lineage>
        <taxon>Bacteria</taxon>
        <taxon>Bacillati</taxon>
        <taxon>Actinomycetota</taxon>
        <taxon>Actinomycetes</taxon>
        <taxon>Pseudonocardiales</taxon>
        <taxon>Pseudonocardiaceae</taxon>
        <taxon>Actinokineospora</taxon>
    </lineage>
</organism>
<dbReference type="PROSITE" id="PS51296">
    <property type="entry name" value="RIESKE"/>
    <property type="match status" value="1"/>
</dbReference>
<dbReference type="RefSeq" id="WP_092774761.1">
    <property type="nucleotide sequence ID" value="NZ_FOGI01000001.1"/>
</dbReference>
<reference evidence="7" key="1">
    <citation type="submission" date="2016-10" db="EMBL/GenBank/DDBJ databases">
        <authorList>
            <person name="Varghese N."/>
            <person name="Submissions S."/>
        </authorList>
    </citation>
    <scope>NUCLEOTIDE SEQUENCE [LARGE SCALE GENOMIC DNA]</scope>
    <source>
        <strain evidence="7">DSM 44260</strain>
    </source>
</reference>
<feature type="domain" description="Rieske" evidence="5">
    <location>
        <begin position="1"/>
        <end position="62"/>
    </location>
</feature>
<dbReference type="EMBL" id="FOGI01000001">
    <property type="protein sequence ID" value="SER08887.1"/>
    <property type="molecule type" value="Genomic_DNA"/>
</dbReference>
<dbReference type="GO" id="GO:0016705">
    <property type="term" value="F:oxidoreductase activity, acting on paired donors, with incorporation or reduction of molecular oxygen"/>
    <property type="evidence" value="ECO:0007669"/>
    <property type="project" value="UniProtKB-ARBA"/>
</dbReference>
<dbReference type="InterPro" id="IPR036922">
    <property type="entry name" value="Rieske_2Fe-2S_sf"/>
</dbReference>
<dbReference type="InterPro" id="IPR017941">
    <property type="entry name" value="Rieske_2Fe-2S"/>
</dbReference>
<accession>A0A1H9LCI3</accession>
<evidence type="ECO:0000256" key="2">
    <source>
        <dbReference type="ARBA" id="ARBA00022723"/>
    </source>
</evidence>
<dbReference type="STRING" id="155974.SAMN04487818_101543"/>
<evidence type="ECO:0000256" key="1">
    <source>
        <dbReference type="ARBA" id="ARBA00022714"/>
    </source>
</evidence>
<dbReference type="GO" id="GO:0046872">
    <property type="term" value="F:metal ion binding"/>
    <property type="evidence" value="ECO:0007669"/>
    <property type="project" value="UniProtKB-KW"/>
</dbReference>
<dbReference type="Gene3D" id="2.102.10.10">
    <property type="entry name" value="Rieske [2Fe-2S] iron-sulphur domain"/>
    <property type="match status" value="1"/>
</dbReference>
<proteinExistence type="predicted"/>
<evidence type="ECO:0000259" key="5">
    <source>
        <dbReference type="PROSITE" id="PS51296"/>
    </source>
</evidence>
<protein>
    <submittedName>
        <fullName evidence="6">Rieske [2Fe-2S] domain-containing protein</fullName>
    </submittedName>
</protein>
<keyword evidence="7" id="KW-1185">Reference proteome</keyword>
<name>A0A1H9LCI3_9PSEU</name>
<evidence type="ECO:0000256" key="4">
    <source>
        <dbReference type="ARBA" id="ARBA00023014"/>
    </source>
</evidence>
<evidence type="ECO:0000313" key="6">
    <source>
        <dbReference type="EMBL" id="SER08887.1"/>
    </source>
</evidence>
<evidence type="ECO:0000256" key="3">
    <source>
        <dbReference type="ARBA" id="ARBA00023004"/>
    </source>
</evidence>
<sequence>MLVLTFAASGVGNCAEVGGVPYVYARTDRGAFITAARCSHRGGPLHLATLDASGNRLLCPWHDQPTSMTRLLRKGIPAVRSGNRVTAVFAVAADTEVATSHRPLSPELCGARRAG</sequence>
<keyword evidence="1" id="KW-0001">2Fe-2S</keyword>
<keyword evidence="3" id="KW-0408">Iron</keyword>
<dbReference type="AlphaFoldDB" id="A0A1H9LCI3"/>